<evidence type="ECO:0000313" key="3">
    <source>
        <dbReference type="Proteomes" id="UP000464495"/>
    </source>
</evidence>
<accession>A0A6P1T0K5</accession>
<keyword evidence="3" id="KW-1185">Reference proteome</keyword>
<gene>
    <name evidence="2" type="ORF">GO499_07025</name>
</gene>
<feature type="compositionally biased region" description="Acidic residues" evidence="1">
    <location>
        <begin position="39"/>
        <end position="49"/>
    </location>
</feature>
<dbReference type="AlphaFoldDB" id="A0A6P1T0K5"/>
<dbReference type="PROSITE" id="PS51257">
    <property type="entry name" value="PROKAR_LIPOPROTEIN"/>
    <property type="match status" value="1"/>
</dbReference>
<protein>
    <recommendedName>
        <fullName evidence="4">Lipoprotein</fullName>
    </recommendedName>
</protein>
<evidence type="ECO:0000313" key="2">
    <source>
        <dbReference type="EMBL" id="QHQ34966.1"/>
    </source>
</evidence>
<dbReference type="EMBL" id="CP046620">
    <property type="protein sequence ID" value="QHQ34966.1"/>
    <property type="molecule type" value="Genomic_DNA"/>
</dbReference>
<feature type="region of interest" description="Disordered" evidence="1">
    <location>
        <begin position="22"/>
        <end position="49"/>
    </location>
</feature>
<reference evidence="2 3" key="1">
    <citation type="submission" date="2019-12" db="EMBL/GenBank/DDBJ databases">
        <title>Complete genome sequence of Algicella marina strain 9Alg 56(T) isolated from the red alga Tichocarpus crinitus.</title>
        <authorList>
            <person name="Kim S.-G."/>
            <person name="Nedashkovskaya O.I."/>
        </authorList>
    </citation>
    <scope>NUCLEOTIDE SEQUENCE [LARGE SCALE GENOMIC DNA]</scope>
    <source>
        <strain evidence="2 3">9Alg 56</strain>
    </source>
</reference>
<evidence type="ECO:0008006" key="4">
    <source>
        <dbReference type="Google" id="ProtNLM"/>
    </source>
</evidence>
<dbReference type="RefSeq" id="WP_161861531.1">
    <property type="nucleotide sequence ID" value="NZ_CP046620.1"/>
</dbReference>
<proteinExistence type="predicted"/>
<sequence length="49" mass="5200">MSTLLKTMPLFALLTLLGACDDYNGVPSDPPNENFGGDNDLDGDSQPDN</sequence>
<name>A0A6P1T0K5_9RHOB</name>
<evidence type="ECO:0000256" key="1">
    <source>
        <dbReference type="SAM" id="MobiDB-lite"/>
    </source>
</evidence>
<dbReference type="KEGG" id="amaq:GO499_07025"/>
<organism evidence="2 3">
    <name type="scientific">Algicella marina</name>
    <dbReference type="NCBI Taxonomy" id="2683284"/>
    <lineage>
        <taxon>Bacteria</taxon>
        <taxon>Pseudomonadati</taxon>
        <taxon>Pseudomonadota</taxon>
        <taxon>Alphaproteobacteria</taxon>
        <taxon>Rhodobacterales</taxon>
        <taxon>Paracoccaceae</taxon>
        <taxon>Algicella</taxon>
    </lineage>
</organism>
<dbReference type="Proteomes" id="UP000464495">
    <property type="component" value="Chromosome"/>
</dbReference>